<gene>
    <name evidence="1" type="ORF">SAMN05421643_14912</name>
</gene>
<name>A0A1H3NL64_9GAMM</name>
<organism evidence="1 2">
    <name type="scientific">Acinetobacter kyonggiensis</name>
    <dbReference type="NCBI Taxonomy" id="595670"/>
    <lineage>
        <taxon>Bacteria</taxon>
        <taxon>Pseudomonadati</taxon>
        <taxon>Pseudomonadota</taxon>
        <taxon>Gammaproteobacteria</taxon>
        <taxon>Moraxellales</taxon>
        <taxon>Moraxellaceae</taxon>
        <taxon>Acinetobacter</taxon>
    </lineage>
</organism>
<evidence type="ECO:0000313" key="1">
    <source>
        <dbReference type="EMBL" id="SDY89165.1"/>
    </source>
</evidence>
<dbReference type="EMBL" id="FNPK01000049">
    <property type="protein sequence ID" value="SDY89165.1"/>
    <property type="molecule type" value="Genomic_DNA"/>
</dbReference>
<proteinExistence type="predicted"/>
<dbReference type="Proteomes" id="UP000199035">
    <property type="component" value="Unassembled WGS sequence"/>
</dbReference>
<protein>
    <submittedName>
        <fullName evidence="1">Uncharacterized protein</fullName>
    </submittedName>
</protein>
<reference evidence="2" key="1">
    <citation type="submission" date="2016-10" db="EMBL/GenBank/DDBJ databases">
        <authorList>
            <person name="Varghese N."/>
            <person name="Submissions S."/>
        </authorList>
    </citation>
    <scope>NUCLEOTIDE SEQUENCE [LARGE SCALE GENOMIC DNA]</scope>
    <source>
        <strain evidence="2">ANC 5109</strain>
    </source>
</reference>
<evidence type="ECO:0000313" key="2">
    <source>
        <dbReference type="Proteomes" id="UP000199035"/>
    </source>
</evidence>
<keyword evidence="2" id="KW-1185">Reference proteome</keyword>
<dbReference type="AlphaFoldDB" id="A0A1H3NL64"/>
<accession>A0A1H3NL64</accession>
<sequence>MKHNQHILLAPSDYPLIASPTLAKAYGVAAAAVKS</sequence>